<keyword evidence="3" id="KW-1185">Reference proteome</keyword>
<reference evidence="2 4" key="1">
    <citation type="submission" date="2020-01" db="EMBL/GenBank/DDBJ databases">
        <authorList>
            <consortium name="DOE Joint Genome Institute"/>
            <person name="Haridas S."/>
            <person name="Albert R."/>
            <person name="Binder M."/>
            <person name="Bloem J."/>
            <person name="Labutti K."/>
            <person name="Salamov A."/>
            <person name="Andreopoulos B."/>
            <person name="Baker S.E."/>
            <person name="Barry K."/>
            <person name="Bills G."/>
            <person name="Bluhm B.H."/>
            <person name="Cannon C."/>
            <person name="Castanera R."/>
            <person name="Culley D.E."/>
            <person name="Daum C."/>
            <person name="Ezra D."/>
            <person name="Gonzalez J.B."/>
            <person name="Henrissat B."/>
            <person name="Kuo A."/>
            <person name="Liang C."/>
            <person name="Lipzen A."/>
            <person name="Lutzoni F."/>
            <person name="Magnuson J."/>
            <person name="Mondo S."/>
            <person name="Nolan M."/>
            <person name="Ohm R."/>
            <person name="Pangilinan J."/>
            <person name="Park H.-J."/>
            <person name="Ramirez L."/>
            <person name="Alfaro M."/>
            <person name="Sun H."/>
            <person name="Tritt A."/>
            <person name="Yoshinaga Y."/>
            <person name="Zwiers L.-H."/>
            <person name="Turgeon B.G."/>
            <person name="Goodwin S.B."/>
            <person name="Spatafora J.W."/>
            <person name="Crous P.W."/>
            <person name="Grigoriev I.V."/>
        </authorList>
    </citation>
    <scope>NUCLEOTIDE SEQUENCE</scope>
    <source>
        <strain evidence="2 4">CBS 781.70</strain>
    </source>
</reference>
<dbReference type="GeneID" id="54416757"/>
<evidence type="ECO:0000313" key="2">
    <source>
        <dbReference type="EMBL" id="KAF1814548.1"/>
    </source>
</evidence>
<evidence type="ECO:0000313" key="4">
    <source>
        <dbReference type="RefSeq" id="XP_033536179.1"/>
    </source>
</evidence>
<dbReference type="EMBL" id="ML975153">
    <property type="protein sequence ID" value="KAF1814548.1"/>
    <property type="molecule type" value="Genomic_DNA"/>
</dbReference>
<evidence type="ECO:0000313" key="3">
    <source>
        <dbReference type="Proteomes" id="UP000504638"/>
    </source>
</evidence>
<proteinExistence type="predicted"/>
<evidence type="ECO:0000256" key="1">
    <source>
        <dbReference type="SAM" id="MobiDB-lite"/>
    </source>
</evidence>
<dbReference type="AlphaFoldDB" id="A0A6G1G8Z2"/>
<organism evidence="2">
    <name type="scientific">Eremomyces bilateralis CBS 781.70</name>
    <dbReference type="NCBI Taxonomy" id="1392243"/>
    <lineage>
        <taxon>Eukaryota</taxon>
        <taxon>Fungi</taxon>
        <taxon>Dikarya</taxon>
        <taxon>Ascomycota</taxon>
        <taxon>Pezizomycotina</taxon>
        <taxon>Dothideomycetes</taxon>
        <taxon>Dothideomycetes incertae sedis</taxon>
        <taxon>Eremomycetales</taxon>
        <taxon>Eremomycetaceae</taxon>
        <taxon>Eremomyces</taxon>
    </lineage>
</organism>
<protein>
    <submittedName>
        <fullName evidence="2 4">Uncharacterized protein</fullName>
    </submittedName>
</protein>
<accession>A0A6G1G8Z2</accession>
<gene>
    <name evidence="2 4" type="ORF">P152DRAFT_393226</name>
</gene>
<reference evidence="4" key="3">
    <citation type="submission" date="2025-04" db="UniProtKB">
        <authorList>
            <consortium name="RefSeq"/>
        </authorList>
    </citation>
    <scope>IDENTIFICATION</scope>
    <source>
        <strain evidence="4">CBS 781.70</strain>
    </source>
</reference>
<dbReference type="OrthoDB" id="3899716at2759"/>
<sequence>MKAPPTSARGKATKIPNTTPRSVPNGAPSAPQVSAYGIMASRLANRVAEIAENMTFVEKPRHLYSAPPQSLPAPEKKRPRKLEIRLQNTGPDGVSFSAPFLDNTLKKMLSLQENMLKLGAELASEDVPESIRKDQFQQASEMSRIIALICAEKARQGA</sequence>
<dbReference type="RefSeq" id="XP_033536179.1">
    <property type="nucleotide sequence ID" value="XM_033676187.1"/>
</dbReference>
<name>A0A6G1G8Z2_9PEZI</name>
<dbReference type="Proteomes" id="UP000504638">
    <property type="component" value="Unplaced"/>
</dbReference>
<reference evidence="4" key="2">
    <citation type="submission" date="2020-04" db="EMBL/GenBank/DDBJ databases">
        <authorList>
            <consortium name="NCBI Genome Project"/>
        </authorList>
    </citation>
    <scope>NUCLEOTIDE SEQUENCE</scope>
    <source>
        <strain evidence="4">CBS 781.70</strain>
    </source>
</reference>
<feature type="region of interest" description="Disordered" evidence="1">
    <location>
        <begin position="1"/>
        <end position="32"/>
    </location>
</feature>